<organism evidence="1">
    <name type="scientific">marine metagenome</name>
    <dbReference type="NCBI Taxonomy" id="408172"/>
    <lineage>
        <taxon>unclassified sequences</taxon>
        <taxon>metagenomes</taxon>
        <taxon>ecological metagenomes</taxon>
    </lineage>
</organism>
<proteinExistence type="predicted"/>
<name>A0A383E2K8_9ZZZZ</name>
<reference evidence="1" key="1">
    <citation type="submission" date="2018-05" db="EMBL/GenBank/DDBJ databases">
        <authorList>
            <person name="Lanie J.A."/>
            <person name="Ng W.-L."/>
            <person name="Kazmierczak K.M."/>
            <person name="Andrzejewski T.M."/>
            <person name="Davidsen T.M."/>
            <person name="Wayne K.J."/>
            <person name="Tettelin H."/>
            <person name="Glass J.I."/>
            <person name="Rusch D."/>
            <person name="Podicherti R."/>
            <person name="Tsui H.-C.T."/>
            <person name="Winkler M.E."/>
        </authorList>
    </citation>
    <scope>NUCLEOTIDE SEQUENCE</scope>
</reference>
<feature type="non-terminal residue" evidence="1">
    <location>
        <position position="41"/>
    </location>
</feature>
<sequence length="41" mass="4756">MAKTKKAKGVHYVDNKKFLTAMVEFKEKCKDAKENEEDQPP</sequence>
<dbReference type="AlphaFoldDB" id="A0A383E2K8"/>
<evidence type="ECO:0000313" key="1">
    <source>
        <dbReference type="EMBL" id="SVE50693.1"/>
    </source>
</evidence>
<dbReference type="EMBL" id="UINC01222075">
    <property type="protein sequence ID" value="SVE50693.1"/>
    <property type="molecule type" value="Genomic_DNA"/>
</dbReference>
<accession>A0A383E2K8</accession>
<gene>
    <name evidence="1" type="ORF">METZ01_LOCUS503547</name>
</gene>
<protein>
    <submittedName>
        <fullName evidence="1">Uncharacterized protein</fullName>
    </submittedName>
</protein>